<feature type="transmembrane region" description="Helical" evidence="4">
    <location>
        <begin position="152"/>
        <end position="170"/>
    </location>
</feature>
<dbReference type="EMBL" id="BBWV01000001">
    <property type="protein sequence ID" value="GAO41581.1"/>
    <property type="molecule type" value="Genomic_DNA"/>
</dbReference>
<keyword evidence="1 4" id="KW-0812">Transmembrane</keyword>
<feature type="transmembrane region" description="Helical" evidence="4">
    <location>
        <begin position="182"/>
        <end position="204"/>
    </location>
</feature>
<dbReference type="STRING" id="1220578.FPE01S_01_05950"/>
<feature type="transmembrane region" description="Helical" evidence="4">
    <location>
        <begin position="231"/>
        <end position="252"/>
    </location>
</feature>
<evidence type="ECO:0000313" key="6">
    <source>
        <dbReference type="Proteomes" id="UP000033121"/>
    </source>
</evidence>
<accession>A0A0E9MVY5</accession>
<evidence type="ECO:0000256" key="4">
    <source>
        <dbReference type="SAM" id="Phobius"/>
    </source>
</evidence>
<dbReference type="InterPro" id="IPR036259">
    <property type="entry name" value="MFS_trans_sf"/>
</dbReference>
<keyword evidence="6" id="KW-1185">Reference proteome</keyword>
<proteinExistence type="predicted"/>
<evidence type="ECO:0000313" key="5">
    <source>
        <dbReference type="EMBL" id="GAO41581.1"/>
    </source>
</evidence>
<dbReference type="RefSeq" id="WP_046367422.1">
    <property type="nucleotide sequence ID" value="NZ_BBWV01000001.1"/>
</dbReference>
<dbReference type="Proteomes" id="UP000033121">
    <property type="component" value="Unassembled WGS sequence"/>
</dbReference>
<dbReference type="GO" id="GO:0022857">
    <property type="term" value="F:transmembrane transporter activity"/>
    <property type="evidence" value="ECO:0007669"/>
    <property type="project" value="InterPro"/>
</dbReference>
<keyword evidence="2 4" id="KW-1133">Transmembrane helix</keyword>
<reference evidence="5 6" key="1">
    <citation type="submission" date="2015-04" db="EMBL/GenBank/DDBJ databases">
        <title>Whole genome shotgun sequence of Flavihumibacter petaseus NBRC 106054.</title>
        <authorList>
            <person name="Miyazawa S."/>
            <person name="Hosoyama A."/>
            <person name="Hashimoto M."/>
            <person name="Noguchi M."/>
            <person name="Tsuchikane K."/>
            <person name="Ohji S."/>
            <person name="Yamazoe A."/>
            <person name="Ichikawa N."/>
            <person name="Kimura A."/>
            <person name="Fujita N."/>
        </authorList>
    </citation>
    <scope>NUCLEOTIDE SEQUENCE [LARGE SCALE GENOMIC DNA]</scope>
    <source>
        <strain evidence="5 6">NBRC 106054</strain>
    </source>
</reference>
<comment type="caution">
    <text evidence="5">The sequence shown here is derived from an EMBL/GenBank/DDBJ whole genome shotgun (WGS) entry which is preliminary data.</text>
</comment>
<dbReference type="AlphaFoldDB" id="A0A0E9MVY5"/>
<dbReference type="Pfam" id="PF07690">
    <property type="entry name" value="MFS_1"/>
    <property type="match status" value="1"/>
</dbReference>
<feature type="transmembrane region" description="Helical" evidence="4">
    <location>
        <begin position="368"/>
        <end position="388"/>
    </location>
</feature>
<dbReference type="InterPro" id="IPR011701">
    <property type="entry name" value="MFS"/>
</dbReference>
<organism evidence="5 6">
    <name type="scientific">Flavihumibacter petaseus NBRC 106054</name>
    <dbReference type="NCBI Taxonomy" id="1220578"/>
    <lineage>
        <taxon>Bacteria</taxon>
        <taxon>Pseudomonadati</taxon>
        <taxon>Bacteroidota</taxon>
        <taxon>Chitinophagia</taxon>
        <taxon>Chitinophagales</taxon>
        <taxon>Chitinophagaceae</taxon>
        <taxon>Flavihumibacter</taxon>
    </lineage>
</organism>
<name>A0A0E9MVY5_9BACT</name>
<gene>
    <name evidence="5" type="ORF">FPE01S_01_05950</name>
</gene>
<dbReference type="SUPFAM" id="SSF103473">
    <property type="entry name" value="MFS general substrate transporter"/>
    <property type="match status" value="1"/>
</dbReference>
<dbReference type="CDD" id="cd06174">
    <property type="entry name" value="MFS"/>
    <property type="match status" value="1"/>
</dbReference>
<evidence type="ECO:0000256" key="1">
    <source>
        <dbReference type="ARBA" id="ARBA00022692"/>
    </source>
</evidence>
<feature type="transmembrane region" description="Helical" evidence="4">
    <location>
        <begin position="297"/>
        <end position="321"/>
    </location>
</feature>
<feature type="transmembrane region" description="Helical" evidence="4">
    <location>
        <begin position="327"/>
        <end position="347"/>
    </location>
</feature>
<sequence>MSLQPSKEIPPAQVESGLKLVTLDGVTSEIMVSLTTGTFLVAMALLLGASNLQIGILAASPTFNNLFQLLSIWLVRRYNNRRAICVYCQLAGRTFMLFVGILLIASKPELNWVILFLFFYYFFASIASPSWNAWMKDLVPESRLGSFFARRSAFTQATNAIMSLSAALLLDYVRKHHPSLELTIYGSMFVLGSVSGLIGCYVLAKTPEPLSYLSRENLFQLFRKPLSDPNFIRLLSFNSLWVFAVNLATPFFSVFMLKAIGLPLSYIILLTIASQLSGVFFVRRWGAFADRYSNKSILAITIPVYLVCLIGWSFGGIYTSLWANLLLLFWIHVLSGISLAGINLSLVNIGMKLAPKEYAIVYLSVRNIMTAGFSALAPIIGGLLADYFSDRHLLVNAEWVGPVREKTFHLVALNEWNFLFLISAVFVFIASQLLTQVKEAGEVEHREVRKILRKQLRHELKEYFLVGGIIQLHDYFRERIRRRTV</sequence>
<dbReference type="InterPro" id="IPR052528">
    <property type="entry name" value="Sugar_transport-like"/>
</dbReference>
<feature type="transmembrane region" description="Helical" evidence="4">
    <location>
        <begin position="264"/>
        <end position="285"/>
    </location>
</feature>
<feature type="transmembrane region" description="Helical" evidence="4">
    <location>
        <begin position="84"/>
        <end position="106"/>
    </location>
</feature>
<feature type="transmembrane region" description="Helical" evidence="4">
    <location>
        <begin position="112"/>
        <end position="131"/>
    </location>
</feature>
<evidence type="ECO:0000256" key="3">
    <source>
        <dbReference type="ARBA" id="ARBA00023136"/>
    </source>
</evidence>
<dbReference type="OrthoDB" id="9772882at2"/>
<feature type="transmembrane region" description="Helical" evidence="4">
    <location>
        <begin position="408"/>
        <end position="429"/>
    </location>
</feature>
<protein>
    <submittedName>
        <fullName evidence="5">Putative major facilitator superfamily transporter</fullName>
    </submittedName>
</protein>
<evidence type="ECO:0000256" key="2">
    <source>
        <dbReference type="ARBA" id="ARBA00022989"/>
    </source>
</evidence>
<feature type="transmembrane region" description="Helical" evidence="4">
    <location>
        <begin position="39"/>
        <end position="63"/>
    </location>
</feature>
<keyword evidence="3 4" id="KW-0472">Membrane</keyword>
<dbReference type="Gene3D" id="1.20.1250.20">
    <property type="entry name" value="MFS general substrate transporter like domains"/>
    <property type="match status" value="2"/>
</dbReference>
<dbReference type="PANTHER" id="PTHR23526:SF2">
    <property type="entry name" value="MAJOR FACILITATOR SUPERFAMILY (MFS) PROFILE DOMAIN-CONTAINING PROTEIN"/>
    <property type="match status" value="1"/>
</dbReference>
<dbReference type="PANTHER" id="PTHR23526">
    <property type="entry name" value="INTEGRAL MEMBRANE TRANSPORT PROTEIN-RELATED"/>
    <property type="match status" value="1"/>
</dbReference>